<feature type="transmembrane region" description="Helical" evidence="3">
    <location>
        <begin position="30"/>
        <end position="50"/>
    </location>
</feature>
<dbReference type="EMBL" id="CP017448">
    <property type="protein sequence ID" value="AOV16224.1"/>
    <property type="molecule type" value="Genomic_DNA"/>
</dbReference>
<evidence type="ECO:0000259" key="4">
    <source>
        <dbReference type="PROSITE" id="PS50887"/>
    </source>
</evidence>
<dbReference type="PANTHER" id="PTHR46663:SF2">
    <property type="entry name" value="GGDEF DOMAIN-CONTAINING PROTEIN"/>
    <property type="match status" value="1"/>
</dbReference>
<keyword evidence="3" id="KW-1133">Transmembrane helix</keyword>
<dbReference type="PANTHER" id="PTHR46663">
    <property type="entry name" value="DIGUANYLATE CYCLASE DGCT-RELATED"/>
    <property type="match status" value="1"/>
</dbReference>
<dbReference type="PROSITE" id="PS50887">
    <property type="entry name" value="GGDEF"/>
    <property type="match status" value="1"/>
</dbReference>
<feature type="transmembrane region" description="Helical" evidence="3">
    <location>
        <begin position="90"/>
        <end position="111"/>
    </location>
</feature>
<protein>
    <recommendedName>
        <fullName evidence="4">GGDEF domain-containing protein</fullName>
    </recommendedName>
</protein>
<dbReference type="InterPro" id="IPR052163">
    <property type="entry name" value="DGC-Regulatory_Protein"/>
</dbReference>
<dbReference type="Pfam" id="PF00990">
    <property type="entry name" value="GGDEF"/>
    <property type="match status" value="1"/>
</dbReference>
<dbReference type="InterPro" id="IPR043128">
    <property type="entry name" value="Rev_trsase/Diguanyl_cyclase"/>
</dbReference>
<dbReference type="InterPro" id="IPR029787">
    <property type="entry name" value="Nucleotide_cyclase"/>
</dbReference>
<dbReference type="InterPro" id="IPR033424">
    <property type="entry name" value="MASE4"/>
</dbReference>
<reference evidence="5 6" key="1">
    <citation type="submission" date="2016-09" db="EMBL/GenBank/DDBJ databases">
        <title>Acidihalobacter prosperus V6 (DSM14174).</title>
        <authorList>
            <person name="Khaleque H.N."/>
            <person name="Ramsay J.P."/>
            <person name="Murphy R.J.T."/>
            <person name="Kaksonen A.H."/>
            <person name="Boxall N.J."/>
            <person name="Watkin E.L.J."/>
        </authorList>
    </citation>
    <scope>NUCLEOTIDE SEQUENCE [LARGE SCALE GENOMIC DNA]</scope>
    <source>
        <strain evidence="5 6">V6</strain>
    </source>
</reference>
<evidence type="ECO:0000256" key="3">
    <source>
        <dbReference type="SAM" id="Phobius"/>
    </source>
</evidence>
<dbReference type="InterPro" id="IPR000160">
    <property type="entry name" value="GGDEF_dom"/>
</dbReference>
<keyword evidence="6" id="KW-1185">Reference proteome</keyword>
<evidence type="ECO:0000313" key="6">
    <source>
        <dbReference type="Proteomes" id="UP000095342"/>
    </source>
</evidence>
<dbReference type="Pfam" id="PF17158">
    <property type="entry name" value="MASE4"/>
    <property type="match status" value="1"/>
</dbReference>
<feature type="coiled-coil region" evidence="2">
    <location>
        <begin position="271"/>
        <end position="327"/>
    </location>
</feature>
<comment type="cofactor">
    <cofactor evidence="1">
        <name>Mg(2+)</name>
        <dbReference type="ChEBI" id="CHEBI:18420"/>
    </cofactor>
</comment>
<gene>
    <name evidence="5" type="ORF">BJI67_03280</name>
</gene>
<evidence type="ECO:0000256" key="1">
    <source>
        <dbReference type="ARBA" id="ARBA00001946"/>
    </source>
</evidence>
<evidence type="ECO:0000313" key="5">
    <source>
        <dbReference type="EMBL" id="AOV16224.1"/>
    </source>
</evidence>
<dbReference type="SMART" id="SM00267">
    <property type="entry name" value="GGDEF"/>
    <property type="match status" value="1"/>
</dbReference>
<feature type="transmembrane region" description="Helical" evidence="3">
    <location>
        <begin position="224"/>
        <end position="242"/>
    </location>
</feature>
<accession>A0A1D8K5K0</accession>
<sequence length="469" mass="51743">MHEIVDDPMKLTLSELNLLRARPSQVESRVTRWVMLVLILLCLAVLPFATDQWRTTHLFYAAAGIASFVEVATGILLLTQVSLLRHDAGLALGMGYLLGGAIICINLLLVHDTATRLWLFRLWHGVFTLSVLAYAILQRSGSYRFRRDRFHIRRRWALFAGGAFLVLLVLYLDIRPFALPGIIHDGDYITFSNVLVNGIQLAMIFAALGLLLTAPRKTVLSEWMAVVACAVAIDIVLFVLGGRLFSVGLYASKVNNLFAATLVFGVIYYRLIRLQAEFARHRQQLVRANRRLQREALTDALTGLPNRAALEQRLEAALEQAKAAGTMLAVCVVDLDDFKPINDNYGHAIGDAVLSAFARRLSGVLRAGEYATRLGGDEFVLILEELDGQPALDAVMSRISDALDTAFSLPDGVEVRIGASIGVAVYPFIEDGRELLREADQALYRSKANKSGRERIWSARSTGARIPGG</sequence>
<dbReference type="NCBIfam" id="TIGR00254">
    <property type="entry name" value="GGDEF"/>
    <property type="match status" value="1"/>
</dbReference>
<dbReference type="RefSeq" id="WP_070071818.1">
    <property type="nucleotide sequence ID" value="NZ_CP017448.1"/>
</dbReference>
<proteinExistence type="predicted"/>
<keyword evidence="2" id="KW-0175">Coiled coil</keyword>
<feature type="transmembrane region" description="Helical" evidence="3">
    <location>
        <begin position="56"/>
        <end position="78"/>
    </location>
</feature>
<dbReference type="Proteomes" id="UP000095342">
    <property type="component" value="Chromosome"/>
</dbReference>
<organism evidence="5 6">
    <name type="scientific">Acidihalobacter aeolianus</name>
    <dbReference type="NCBI Taxonomy" id="2792603"/>
    <lineage>
        <taxon>Bacteria</taxon>
        <taxon>Pseudomonadati</taxon>
        <taxon>Pseudomonadota</taxon>
        <taxon>Gammaproteobacteria</taxon>
        <taxon>Chromatiales</taxon>
        <taxon>Ectothiorhodospiraceae</taxon>
        <taxon>Acidihalobacter</taxon>
    </lineage>
</organism>
<keyword evidence="3" id="KW-0812">Transmembrane</keyword>
<feature type="transmembrane region" description="Helical" evidence="3">
    <location>
        <begin position="117"/>
        <end position="136"/>
    </location>
</feature>
<dbReference type="SUPFAM" id="SSF55073">
    <property type="entry name" value="Nucleotide cyclase"/>
    <property type="match status" value="1"/>
</dbReference>
<feature type="transmembrane region" description="Helical" evidence="3">
    <location>
        <begin position="156"/>
        <end position="174"/>
    </location>
</feature>
<feature type="domain" description="GGDEF" evidence="4">
    <location>
        <begin position="326"/>
        <end position="461"/>
    </location>
</feature>
<feature type="transmembrane region" description="Helical" evidence="3">
    <location>
        <begin position="254"/>
        <end position="272"/>
    </location>
</feature>
<keyword evidence="3" id="KW-0472">Membrane</keyword>
<dbReference type="FunFam" id="3.30.70.270:FF:000001">
    <property type="entry name" value="Diguanylate cyclase domain protein"/>
    <property type="match status" value="1"/>
</dbReference>
<dbReference type="GO" id="GO:0003824">
    <property type="term" value="F:catalytic activity"/>
    <property type="evidence" value="ECO:0007669"/>
    <property type="project" value="UniProtKB-ARBA"/>
</dbReference>
<dbReference type="AlphaFoldDB" id="A0A1D8K5K0"/>
<evidence type="ECO:0000256" key="2">
    <source>
        <dbReference type="SAM" id="Coils"/>
    </source>
</evidence>
<name>A0A1D8K5K0_9GAMM</name>
<dbReference type="KEGG" id="aaeo:BJI67_03280"/>
<feature type="transmembrane region" description="Helical" evidence="3">
    <location>
        <begin position="194"/>
        <end position="212"/>
    </location>
</feature>
<dbReference type="Gene3D" id="3.30.70.270">
    <property type="match status" value="1"/>
</dbReference>
<dbReference type="CDD" id="cd01949">
    <property type="entry name" value="GGDEF"/>
    <property type="match status" value="1"/>
</dbReference>